<organism evidence="1 2">
    <name type="scientific">Pyrodictium abyssi</name>
    <dbReference type="NCBI Taxonomy" id="54256"/>
    <lineage>
        <taxon>Archaea</taxon>
        <taxon>Thermoproteota</taxon>
        <taxon>Thermoprotei</taxon>
        <taxon>Desulfurococcales</taxon>
        <taxon>Pyrodictiaceae</taxon>
        <taxon>Pyrodictium</taxon>
    </lineage>
</organism>
<gene>
    <name evidence="1" type="ORF">PABY_15030</name>
</gene>
<keyword evidence="2" id="KW-1185">Reference proteome</keyword>
<dbReference type="RefSeq" id="WP_338248774.1">
    <property type="nucleotide sequence ID" value="NZ_AP028907.1"/>
</dbReference>
<evidence type="ECO:0000313" key="1">
    <source>
        <dbReference type="EMBL" id="BES81936.1"/>
    </source>
</evidence>
<evidence type="ECO:0000313" key="2">
    <source>
        <dbReference type="Proteomes" id="UP001341135"/>
    </source>
</evidence>
<reference evidence="1 2" key="1">
    <citation type="submission" date="2023-09" db="EMBL/GenBank/DDBJ databases">
        <title>Pyrofollis japonicus gen. nov. sp. nov., a novel member of the family Pyrodictiaceae isolated from the Iheya North hydrothermal field.</title>
        <authorList>
            <person name="Miyazaki U."/>
            <person name="Sanari M."/>
            <person name="Tame A."/>
            <person name="Kitajima M."/>
            <person name="Okamoto A."/>
            <person name="Sawayama S."/>
            <person name="Miyazaki J."/>
            <person name="Takai K."/>
            <person name="Nakagawa S."/>
        </authorList>
    </citation>
    <scope>NUCLEOTIDE SEQUENCE [LARGE SCALE GENOMIC DNA]</scope>
    <source>
        <strain evidence="1 2">AV2</strain>
    </source>
</reference>
<name>A0ABM8IWK0_9CREN</name>
<dbReference type="Proteomes" id="UP001341135">
    <property type="component" value="Chromosome"/>
</dbReference>
<dbReference type="GeneID" id="89289514"/>
<protein>
    <submittedName>
        <fullName evidence="1">Uncharacterized protein</fullName>
    </submittedName>
</protein>
<proteinExistence type="predicted"/>
<accession>A0ABM8IWK0</accession>
<sequence>MPWSGCRNITVVDEEDSDGDWALVEVCSDRGSGGNAMNATIYSLGFTSTSGTWYLLEPVRTGNINISGILRVDNTVVWKEAADDSYSEVKAVLSLWKPSAVVILDAEDIVEIEHGCDKGVFLDKNG</sequence>
<dbReference type="EMBL" id="AP028907">
    <property type="protein sequence ID" value="BES81936.1"/>
    <property type="molecule type" value="Genomic_DNA"/>
</dbReference>